<gene>
    <name evidence="1" type="ORF">SAMN04487991_3947</name>
</gene>
<organism evidence="1 2">
    <name type="scientific">Celeribacter neptunius</name>
    <dbReference type="NCBI Taxonomy" id="588602"/>
    <lineage>
        <taxon>Bacteria</taxon>
        <taxon>Pseudomonadati</taxon>
        <taxon>Pseudomonadota</taxon>
        <taxon>Alphaproteobacteria</taxon>
        <taxon>Rhodobacterales</taxon>
        <taxon>Roseobacteraceae</taxon>
        <taxon>Celeribacter</taxon>
    </lineage>
</organism>
<reference evidence="2" key="1">
    <citation type="submission" date="2016-10" db="EMBL/GenBank/DDBJ databases">
        <authorList>
            <person name="Varghese N."/>
            <person name="Submissions S."/>
        </authorList>
    </citation>
    <scope>NUCLEOTIDE SEQUENCE [LARGE SCALE GENOMIC DNA]</scope>
    <source>
        <strain evidence="2">DSM 26471</strain>
    </source>
</reference>
<keyword evidence="1" id="KW-0808">Transferase</keyword>
<proteinExistence type="predicted"/>
<dbReference type="EMBL" id="FORH01000009">
    <property type="protein sequence ID" value="SFK13794.1"/>
    <property type="molecule type" value="Genomic_DNA"/>
</dbReference>
<keyword evidence="2" id="KW-1185">Reference proteome</keyword>
<protein>
    <submittedName>
        <fullName evidence="1">Methyltransferase domain-containing protein</fullName>
    </submittedName>
</protein>
<dbReference type="Proteomes" id="UP000199630">
    <property type="component" value="Unassembled WGS sequence"/>
</dbReference>
<dbReference type="PANTHER" id="PTHR43861:SF1">
    <property type="entry name" value="TRANS-ACONITATE 2-METHYLTRANSFERASE"/>
    <property type="match status" value="1"/>
</dbReference>
<dbReference type="GO" id="GO:0008168">
    <property type="term" value="F:methyltransferase activity"/>
    <property type="evidence" value="ECO:0007669"/>
    <property type="project" value="UniProtKB-KW"/>
</dbReference>
<dbReference type="Pfam" id="PF13489">
    <property type="entry name" value="Methyltransf_23"/>
    <property type="match status" value="1"/>
</dbReference>
<dbReference type="SUPFAM" id="SSF53335">
    <property type="entry name" value="S-adenosyl-L-methionine-dependent methyltransferases"/>
    <property type="match status" value="1"/>
</dbReference>
<dbReference type="InterPro" id="IPR029063">
    <property type="entry name" value="SAM-dependent_MTases_sf"/>
</dbReference>
<evidence type="ECO:0000313" key="1">
    <source>
        <dbReference type="EMBL" id="SFK13794.1"/>
    </source>
</evidence>
<dbReference type="STRING" id="588602.SAMN04487991_3947"/>
<accession>A0A1I3X2G5</accession>
<evidence type="ECO:0000313" key="2">
    <source>
        <dbReference type="Proteomes" id="UP000199630"/>
    </source>
</evidence>
<dbReference type="GO" id="GO:0032259">
    <property type="term" value="P:methylation"/>
    <property type="evidence" value="ECO:0007669"/>
    <property type="project" value="UniProtKB-KW"/>
</dbReference>
<dbReference type="Gene3D" id="3.40.50.150">
    <property type="entry name" value="Vaccinia Virus protein VP39"/>
    <property type="match status" value="1"/>
</dbReference>
<dbReference type="RefSeq" id="WP_090062805.1">
    <property type="nucleotide sequence ID" value="NZ_FORH01000009.1"/>
</dbReference>
<dbReference type="CDD" id="cd02440">
    <property type="entry name" value="AdoMet_MTases"/>
    <property type="match status" value="1"/>
</dbReference>
<dbReference type="AlphaFoldDB" id="A0A1I3X2G5"/>
<dbReference type="OrthoDB" id="9804312at2"/>
<sequence>MSEAPDQSPAPFGAEETISIYDARADAEAFAATLPKGARILDLGCGPGQYAAWFADQGFDVSAWDASASMIALAGQHPGVTARQARFDELNAEAGYDGIWANFSLLHLPKEALPDVLARIHRALKPAGHFHIAMKLGRGAGPDKIGRYYSYYSEEELRDLLAGTGFTISNLRHFSGKGLDGTAGAYITLLCHG</sequence>
<keyword evidence="1" id="KW-0489">Methyltransferase</keyword>
<dbReference type="PANTHER" id="PTHR43861">
    <property type="entry name" value="TRANS-ACONITATE 2-METHYLTRANSFERASE-RELATED"/>
    <property type="match status" value="1"/>
</dbReference>
<name>A0A1I3X2G5_9RHOB</name>